<dbReference type="InterPro" id="IPR006176">
    <property type="entry name" value="3-OHacyl-CoA_DH_NAD-bd"/>
</dbReference>
<dbReference type="RefSeq" id="WP_075426843.1">
    <property type="nucleotide sequence ID" value="NZ_CZVJ01000060.1"/>
</dbReference>
<dbReference type="AlphaFoldDB" id="A0A0P1LPE9"/>
<dbReference type="PANTHER" id="PTHR48075">
    <property type="entry name" value="3-HYDROXYACYL-COA DEHYDROGENASE FAMILY PROTEIN"/>
    <property type="match status" value="1"/>
</dbReference>
<evidence type="ECO:0000256" key="2">
    <source>
        <dbReference type="ARBA" id="ARBA00023027"/>
    </source>
</evidence>
<dbReference type="CDD" id="cd06558">
    <property type="entry name" value="crotonase-like"/>
    <property type="match status" value="1"/>
</dbReference>
<evidence type="ECO:0000313" key="7">
    <source>
        <dbReference type="EMBL" id="CUU06443.1"/>
    </source>
</evidence>
<accession>A0A0P1MCV4</accession>
<protein>
    <submittedName>
        <fullName evidence="7">3-hydroxyacyl-CoA dehydrogenase</fullName>
    </submittedName>
</protein>
<dbReference type="InterPro" id="IPR045004">
    <property type="entry name" value="ECH_dom"/>
</dbReference>
<dbReference type="PANTHER" id="PTHR48075:SF7">
    <property type="entry name" value="3-HYDROXYACYL-COA DEHYDROGENASE-RELATED"/>
    <property type="match status" value="1"/>
</dbReference>
<accession>A0A0S4N6G1</accession>
<name>A0A0P1LPE9_9BACT</name>
<evidence type="ECO:0000259" key="4">
    <source>
        <dbReference type="Pfam" id="PF00725"/>
    </source>
</evidence>
<organism evidence="7 8">
    <name type="scientific">Candidatus Kryptonium thompsonii</name>
    <dbReference type="NCBI Taxonomy" id="1633631"/>
    <lineage>
        <taxon>Bacteria</taxon>
        <taxon>Pseudomonadati</taxon>
        <taxon>Candidatus Kryptoniota</taxon>
        <taxon>Candidatus Kryptonium</taxon>
    </lineage>
</organism>
<dbReference type="Pfam" id="PF00725">
    <property type="entry name" value="3HCDH"/>
    <property type="match status" value="2"/>
</dbReference>
<dbReference type="EMBL" id="FAOP01000006">
    <property type="protein sequence ID" value="CUU06443.1"/>
    <property type="molecule type" value="Genomic_DNA"/>
</dbReference>
<dbReference type="Pfam" id="PF16113">
    <property type="entry name" value="ECH_2"/>
    <property type="match status" value="1"/>
</dbReference>
<dbReference type="Proteomes" id="UP000182011">
    <property type="component" value="Unassembled WGS sequence"/>
</dbReference>
<feature type="domain" description="3-hydroxyacyl-CoA dehydrogenase C-terminal" evidence="4">
    <location>
        <begin position="207"/>
        <end position="306"/>
    </location>
</feature>
<evidence type="ECO:0000259" key="6">
    <source>
        <dbReference type="Pfam" id="PF16113"/>
    </source>
</evidence>
<dbReference type="Gene3D" id="3.90.226.10">
    <property type="entry name" value="2-enoyl-CoA Hydratase, Chain A, domain 1"/>
    <property type="match status" value="1"/>
</dbReference>
<dbReference type="SUPFAM" id="SSF48179">
    <property type="entry name" value="6-phosphogluconate dehydrogenase C-terminal domain-like"/>
    <property type="match status" value="2"/>
</dbReference>
<feature type="domain" description="3-hydroxyacyl-CoA dehydrogenase NAD binding" evidence="5">
    <location>
        <begin position="6"/>
        <end position="204"/>
    </location>
</feature>
<evidence type="ECO:0000313" key="8">
    <source>
        <dbReference type="Proteomes" id="UP000182011"/>
    </source>
</evidence>
<gene>
    <name evidence="7" type="ORF">JGI4_01501</name>
</gene>
<dbReference type="InterPro" id="IPR029045">
    <property type="entry name" value="ClpP/crotonase-like_dom_sf"/>
</dbReference>
<dbReference type="Gene3D" id="3.40.50.720">
    <property type="entry name" value="NAD(P)-binding Rossmann-like Domain"/>
    <property type="match status" value="1"/>
</dbReference>
<dbReference type="SUPFAM" id="SSF52096">
    <property type="entry name" value="ClpP/crotonase"/>
    <property type="match status" value="1"/>
</dbReference>
<feature type="domain" description="Enoyl-CoA hydratase/isomerase" evidence="6">
    <location>
        <begin position="498"/>
        <end position="629"/>
    </location>
</feature>
<dbReference type="Gene3D" id="1.10.1040.50">
    <property type="match status" value="1"/>
</dbReference>
<dbReference type="GO" id="GO:0006635">
    <property type="term" value="P:fatty acid beta-oxidation"/>
    <property type="evidence" value="ECO:0007669"/>
    <property type="project" value="UniProtKB-UniPathway"/>
</dbReference>
<dbReference type="Pfam" id="PF02737">
    <property type="entry name" value="3HCDH_N"/>
    <property type="match status" value="1"/>
</dbReference>
<dbReference type="SUPFAM" id="SSF51735">
    <property type="entry name" value="NAD(P)-binding Rossmann-fold domains"/>
    <property type="match status" value="1"/>
</dbReference>
<reference evidence="7 8" key="1">
    <citation type="submission" date="2015-11" db="EMBL/GenBank/DDBJ databases">
        <authorList>
            <person name="Zhang Y."/>
            <person name="Guo Z."/>
        </authorList>
    </citation>
    <scope>NUCLEOTIDE SEQUENCE [LARGE SCALE GENOMIC DNA]</scope>
    <source>
        <strain evidence="7">JGI-4</strain>
    </source>
</reference>
<feature type="domain" description="3-hydroxyacyl-CoA dehydrogenase C-terminal" evidence="4">
    <location>
        <begin position="385"/>
        <end position="438"/>
    </location>
</feature>
<accession>A0A0P1LGV0</accession>
<dbReference type="InterPro" id="IPR006108">
    <property type="entry name" value="3HC_DH_C"/>
</dbReference>
<evidence type="ECO:0000256" key="3">
    <source>
        <dbReference type="ARBA" id="ARBA00049556"/>
    </source>
</evidence>
<keyword evidence="2" id="KW-0520">NAD</keyword>
<dbReference type="InterPro" id="IPR036291">
    <property type="entry name" value="NAD(P)-bd_dom_sf"/>
</dbReference>
<dbReference type="UniPathway" id="UPA00659"/>
<proteinExistence type="predicted"/>
<sequence length="802" mass="90630">MRPIKKVAVLGAGVMGAQIAAHLANAGIPSYLLDIVPKELTEEEKAKKLTLESPEVRNRIVREGLERVKKLKPNAFFIPELEKLITIGNFEDNLNWLSEVDWIIEAVVERLDIKRELFKKVELVRRPGTIVSSNTSGIRISEIAEGLSDDFRKHFLGTHFFNPPRYMKLLEIIPTPETSKEVIETIAEFGEKVLGKGIVYCKDTPNFIANRIGVFAVMYVLHYMLQNGYTIEEVDELTGPVSGKPKSATFRTLDIVGLDTLVHVANNLYNAVPNDEMREYFKVPDVIQKMLENKWLGEKTGQGFYKRVKKDGESEILVLDFSTMNYRERQKVKLGSLEMAKATEGLKDKIQILMNAKDKAGEFFWKTTGAVLAYASNRIPEISDTIVDIDNAMKWGFNWELGPFEMWDLMGVEGSLERIEKEGFKVADWVKDMVKSGKKKFYEQKDGKIYFYDVVGLKDYVEMKTKPEIINLALLKENKSKIIKQNAGASLIDLGDGVLCLEFHTKMNAIGEDILVMANYSLDELEKNYEALVIGNQGQHFSAGANLMMILMLAQDGEWDEIDRAVRMFQKMNMRIKYSPKPVVVAPHGMTLGGGCEIVLHAPRVRAYAESYIGLVEIGAGVIPAGGGTKEMLLRAIQRAPKRDDIDLTPFIREAFETIAFAKVSTSALEAKKLGYLREYDTISMNKDYLIYDAKKIALSMVEEGYKPPLPAEIVALGKQLYANFLVGIYLMREANYITEYEAHIGKKLAYIMSGGDFTSPQIVSEQHILDLEREAFLSLCGEKKTQERMQYILKYGKPLRN</sequence>
<dbReference type="GO" id="GO:0003857">
    <property type="term" value="F:(3S)-3-hydroxyacyl-CoA dehydrogenase (NAD+) activity"/>
    <property type="evidence" value="ECO:0007669"/>
    <property type="project" value="UniProtKB-EC"/>
</dbReference>
<accession>A0A0P1LPE9</accession>
<accession>A0A0N7MT52</accession>
<evidence type="ECO:0000259" key="5">
    <source>
        <dbReference type="Pfam" id="PF02737"/>
    </source>
</evidence>
<evidence type="ECO:0000256" key="1">
    <source>
        <dbReference type="ARBA" id="ARBA00023002"/>
    </source>
</evidence>
<dbReference type="InterPro" id="IPR008927">
    <property type="entry name" value="6-PGluconate_DH-like_C_sf"/>
</dbReference>
<comment type="catalytic activity">
    <reaction evidence="3">
        <text>a (3S)-3-hydroxyacyl-CoA + NAD(+) = a 3-oxoacyl-CoA + NADH + H(+)</text>
        <dbReference type="Rhea" id="RHEA:22432"/>
        <dbReference type="ChEBI" id="CHEBI:15378"/>
        <dbReference type="ChEBI" id="CHEBI:57318"/>
        <dbReference type="ChEBI" id="CHEBI:57540"/>
        <dbReference type="ChEBI" id="CHEBI:57945"/>
        <dbReference type="ChEBI" id="CHEBI:90726"/>
        <dbReference type="EC" id="1.1.1.35"/>
    </reaction>
</comment>
<dbReference type="GO" id="GO:0070403">
    <property type="term" value="F:NAD+ binding"/>
    <property type="evidence" value="ECO:0007669"/>
    <property type="project" value="InterPro"/>
</dbReference>
<keyword evidence="1" id="KW-0560">Oxidoreductase</keyword>
<dbReference type="STRING" id="1633631.GCA_001442925_01496"/>